<feature type="binding site" evidence="6">
    <location>
        <position position="333"/>
    </location>
    <ligand>
        <name>Mn(2+)</name>
        <dbReference type="ChEBI" id="CHEBI:29035"/>
    </ligand>
</feature>
<dbReference type="GO" id="GO:0019569">
    <property type="term" value="P:L-arabinose catabolic process to D-xylulose 5-phosphate"/>
    <property type="evidence" value="ECO:0007669"/>
    <property type="project" value="UniProtKB-UniRule"/>
</dbReference>
<dbReference type="PIRSF" id="PIRSF001478">
    <property type="entry name" value="L-ara_isomerase"/>
    <property type="match status" value="1"/>
</dbReference>
<feature type="domain" description="L-arabinose isomerase central" evidence="9">
    <location>
        <begin position="177"/>
        <end position="324"/>
    </location>
</feature>
<evidence type="ECO:0000259" key="9">
    <source>
        <dbReference type="Pfam" id="PF24856"/>
    </source>
</evidence>
<dbReference type="HAMAP" id="MF_00519">
    <property type="entry name" value="Arabinose_Isome"/>
    <property type="match status" value="1"/>
</dbReference>
<dbReference type="OrthoDB" id="9765600at2"/>
<reference evidence="10 11" key="1">
    <citation type="submission" date="2018-06" db="EMBL/GenBank/DDBJ databases">
        <title>Chryseolinea flavus sp. nov., a member of the phylum Bacteroidetes isolated from soil.</title>
        <authorList>
            <person name="Li Y."/>
            <person name="Wang J."/>
        </authorList>
    </citation>
    <scope>NUCLEOTIDE SEQUENCE [LARGE SCALE GENOMIC DNA]</scope>
    <source>
        <strain evidence="10 11">SDU1-6</strain>
    </source>
</reference>
<dbReference type="RefSeq" id="WP_112748884.1">
    <property type="nucleotide sequence ID" value="NZ_QMFY01000013.1"/>
</dbReference>
<dbReference type="Proteomes" id="UP000251889">
    <property type="component" value="Unassembled WGS sequence"/>
</dbReference>
<evidence type="ECO:0000256" key="2">
    <source>
        <dbReference type="ARBA" id="ARBA00022935"/>
    </source>
</evidence>
<dbReference type="GO" id="GO:0008733">
    <property type="term" value="F:L-arabinose isomerase activity"/>
    <property type="evidence" value="ECO:0007669"/>
    <property type="project" value="UniProtKB-UniRule"/>
</dbReference>
<gene>
    <name evidence="6" type="primary">araA</name>
    <name evidence="10" type="ORF">DQQ10_20975</name>
</gene>
<evidence type="ECO:0000256" key="1">
    <source>
        <dbReference type="ARBA" id="ARBA00022723"/>
    </source>
</evidence>
<dbReference type="GO" id="GO:0005829">
    <property type="term" value="C:cytosol"/>
    <property type="evidence" value="ECO:0007669"/>
    <property type="project" value="TreeGrafter"/>
</dbReference>
<keyword evidence="11" id="KW-1185">Reference proteome</keyword>
<dbReference type="InterPro" id="IPR024664">
    <property type="entry name" value="Ara_Isoase_C"/>
</dbReference>
<proteinExistence type="inferred from homology"/>
<evidence type="ECO:0000259" key="7">
    <source>
        <dbReference type="Pfam" id="PF02610"/>
    </source>
</evidence>
<comment type="catalytic activity">
    <reaction evidence="6">
        <text>beta-L-arabinopyranose = L-ribulose</text>
        <dbReference type="Rhea" id="RHEA:14821"/>
        <dbReference type="ChEBI" id="CHEBI:16880"/>
        <dbReference type="ChEBI" id="CHEBI:40886"/>
        <dbReference type="EC" id="5.3.1.4"/>
    </reaction>
</comment>
<keyword evidence="5 6" id="KW-0119">Carbohydrate metabolism</keyword>
<dbReference type="InterPro" id="IPR004216">
    <property type="entry name" value="Fuc/Ara_isomerase_C"/>
</dbReference>
<dbReference type="CDD" id="cd03557">
    <property type="entry name" value="L-arabinose_isomerase"/>
    <property type="match status" value="1"/>
</dbReference>
<dbReference type="SUPFAM" id="SSF50443">
    <property type="entry name" value="FucI/AraA C-terminal domain-like"/>
    <property type="match status" value="1"/>
</dbReference>
<keyword evidence="3 6" id="KW-0464">Manganese</keyword>
<dbReference type="GO" id="GO:0030145">
    <property type="term" value="F:manganese ion binding"/>
    <property type="evidence" value="ECO:0007669"/>
    <property type="project" value="UniProtKB-UniRule"/>
</dbReference>
<protein>
    <recommendedName>
        <fullName evidence="6">L-arabinose isomerase</fullName>
        <ecNumber evidence="6">5.3.1.4</ecNumber>
    </recommendedName>
</protein>
<evidence type="ECO:0000256" key="5">
    <source>
        <dbReference type="ARBA" id="ARBA00023277"/>
    </source>
</evidence>
<feature type="binding site" evidence="6">
    <location>
        <position position="306"/>
    </location>
    <ligand>
        <name>Mn(2+)</name>
        <dbReference type="ChEBI" id="CHEBI:29035"/>
    </ligand>
</feature>
<dbReference type="Gene3D" id="3.40.50.10940">
    <property type="match status" value="1"/>
</dbReference>
<dbReference type="NCBIfam" id="NF002795">
    <property type="entry name" value="PRK02929.1"/>
    <property type="match status" value="1"/>
</dbReference>
<feature type="binding site" evidence="6">
    <location>
        <position position="449"/>
    </location>
    <ligand>
        <name>Mn(2+)</name>
        <dbReference type="ChEBI" id="CHEBI:29035"/>
    </ligand>
</feature>
<dbReference type="EC" id="5.3.1.4" evidence="6"/>
<comment type="caution">
    <text evidence="10">The sequence shown here is derived from an EMBL/GenBank/DDBJ whole genome shotgun (WGS) entry which is preliminary data.</text>
</comment>
<dbReference type="PANTHER" id="PTHR38464:SF1">
    <property type="entry name" value="L-ARABINOSE ISOMERASE"/>
    <property type="match status" value="1"/>
</dbReference>
<keyword evidence="4 6" id="KW-0413">Isomerase</keyword>
<comment type="pathway">
    <text evidence="6">Carbohydrate degradation; L-arabinose degradation via L-ribulose; D-xylulose 5-phosphate from L-arabinose (bacterial route): step 1/3.</text>
</comment>
<feature type="domain" description="L-arabinose isomerase N-terminal" evidence="7">
    <location>
        <begin position="8"/>
        <end position="173"/>
    </location>
</feature>
<feature type="domain" description="L-arabinose isomerase C-terminal" evidence="8">
    <location>
        <begin position="328"/>
        <end position="471"/>
    </location>
</feature>
<feature type="binding site" evidence="6">
    <location>
        <position position="350"/>
    </location>
    <ligand>
        <name>Mn(2+)</name>
        <dbReference type="ChEBI" id="CHEBI:29035"/>
    </ligand>
</feature>
<name>A0A364XXR2_9BACT</name>
<dbReference type="UniPathway" id="UPA00145">
    <property type="reaction ID" value="UER00565"/>
</dbReference>
<evidence type="ECO:0000313" key="10">
    <source>
        <dbReference type="EMBL" id="RAV99071.1"/>
    </source>
</evidence>
<dbReference type="Pfam" id="PF11762">
    <property type="entry name" value="Arabinose_Iso_C"/>
    <property type="match status" value="1"/>
</dbReference>
<evidence type="ECO:0000256" key="4">
    <source>
        <dbReference type="ARBA" id="ARBA00023235"/>
    </source>
</evidence>
<comment type="function">
    <text evidence="6">Catalyzes the conversion of L-arabinose to L-ribulose.</text>
</comment>
<comment type="cofactor">
    <cofactor evidence="6">
        <name>Mn(2+)</name>
        <dbReference type="ChEBI" id="CHEBI:29035"/>
    </cofactor>
    <text evidence="6">Binds 1 Mn(2+) ion per subunit.</text>
</comment>
<dbReference type="InterPro" id="IPR038583">
    <property type="entry name" value="AraA_N_sf"/>
</dbReference>
<dbReference type="InterPro" id="IPR009015">
    <property type="entry name" value="Fucose_isomerase_N/cen_sf"/>
</dbReference>
<dbReference type="SUPFAM" id="SSF53743">
    <property type="entry name" value="FucI/AraA N-terminal and middle domains"/>
    <property type="match status" value="1"/>
</dbReference>
<evidence type="ECO:0000313" key="11">
    <source>
        <dbReference type="Proteomes" id="UP000251889"/>
    </source>
</evidence>
<dbReference type="AlphaFoldDB" id="A0A364XXR2"/>
<evidence type="ECO:0000259" key="8">
    <source>
        <dbReference type="Pfam" id="PF11762"/>
    </source>
</evidence>
<dbReference type="InterPro" id="IPR003762">
    <property type="entry name" value="Lara_isomerase"/>
</dbReference>
<dbReference type="InterPro" id="IPR055390">
    <property type="entry name" value="AraA_central"/>
</dbReference>
<evidence type="ECO:0000256" key="6">
    <source>
        <dbReference type="HAMAP-Rule" id="MF_00519"/>
    </source>
</evidence>
<dbReference type="Pfam" id="PF24856">
    <property type="entry name" value="AraA_central"/>
    <property type="match status" value="1"/>
</dbReference>
<dbReference type="PANTHER" id="PTHR38464">
    <property type="entry name" value="L-ARABINOSE ISOMERASE"/>
    <property type="match status" value="1"/>
</dbReference>
<comment type="similarity">
    <text evidence="6">Belongs to the arabinose isomerase family.</text>
</comment>
<keyword evidence="1 6" id="KW-0479">Metal-binding</keyword>
<dbReference type="EMBL" id="QMFY01000013">
    <property type="protein sequence ID" value="RAV99071.1"/>
    <property type="molecule type" value="Genomic_DNA"/>
</dbReference>
<keyword evidence="2 6" id="KW-0054">Arabinose catabolism</keyword>
<evidence type="ECO:0000256" key="3">
    <source>
        <dbReference type="ARBA" id="ARBA00023211"/>
    </source>
</evidence>
<organism evidence="10 11">
    <name type="scientific">Pseudochryseolinea flava</name>
    <dbReference type="NCBI Taxonomy" id="2059302"/>
    <lineage>
        <taxon>Bacteria</taxon>
        <taxon>Pseudomonadati</taxon>
        <taxon>Bacteroidota</taxon>
        <taxon>Cytophagia</taxon>
        <taxon>Cytophagales</taxon>
        <taxon>Fulvivirgaceae</taxon>
        <taxon>Pseudochryseolinea</taxon>
    </lineage>
</organism>
<accession>A0A364XXR2</accession>
<dbReference type="Pfam" id="PF02610">
    <property type="entry name" value="AraA_N"/>
    <property type="match status" value="1"/>
</dbReference>
<sequence>MIKLKNFEVWFVTGSQFLYGEETLKQVAAHSQEIAKALDSSSKIPTTVVFKPVLKTPEEIYQLCQDANAAKNCIGIIAWMHTFSPAKMWIGGLKILQKPLLHLHTQFNRDIPWKDIDMDFMNLNQSAHGDREFGFIMSRMRLNRKVVVGHWQDGNVQERINVWMRAAAGWNDLQGARFCRFGDNMRQVAVTEGDKVEAEIKFGYAVNGYGVGDLVKVIGAVSDAEIDTLCAEYESLYTVAKSLRKGGDQSYALRESARIEIGLRQFLQAGNFKGFTDTFEDLHGMVQLPGLAVQRLMAEGYGFGGEGDWKTATLVRAMKVMGSGLKGGNSFMEDYTYHFDPSNPMVLGAHMLEICESIADGKPSCEIHPLGIGGKADPVRLVFNSAAGEALNASIIDMGNRFRLLVNEVSAVAPKEELPKLPVARVLWKPYPDMYTGCAAWILAGGAHHTCYSQNLTSEHLQDFADMADIECVHIGKETNIHQFRNELRWNEMYYNKL</sequence>
<dbReference type="InterPro" id="IPR055389">
    <property type="entry name" value="AraA_N"/>
</dbReference>